<name>A0A3G8LT92_9GAMM</name>
<keyword evidence="1" id="KW-1133">Transmembrane helix</keyword>
<keyword evidence="3" id="KW-1185">Reference proteome</keyword>
<reference evidence="3" key="1">
    <citation type="submission" date="2018-11" db="EMBL/GenBank/DDBJ databases">
        <title>Shewanella sp. M2.</title>
        <authorList>
            <person name="Hwang Y.J."/>
            <person name="Hwang C.Y."/>
        </authorList>
    </citation>
    <scope>NUCLEOTIDE SEQUENCE [LARGE SCALE GENOMIC DNA]</scope>
    <source>
        <strain evidence="3">LMG 19866</strain>
    </source>
</reference>
<dbReference type="RefSeq" id="WP_124729702.1">
    <property type="nucleotide sequence ID" value="NZ_CBCSKC010000081.1"/>
</dbReference>
<gene>
    <name evidence="2" type="ORF">EGC82_04520</name>
</gene>
<organism evidence="2 3">
    <name type="scientific">Shewanella livingstonensis</name>
    <dbReference type="NCBI Taxonomy" id="150120"/>
    <lineage>
        <taxon>Bacteria</taxon>
        <taxon>Pseudomonadati</taxon>
        <taxon>Pseudomonadota</taxon>
        <taxon>Gammaproteobacteria</taxon>
        <taxon>Alteromonadales</taxon>
        <taxon>Shewanellaceae</taxon>
        <taxon>Shewanella</taxon>
    </lineage>
</organism>
<dbReference type="AlphaFoldDB" id="A0A3G8LT92"/>
<dbReference type="EMBL" id="CP034015">
    <property type="protein sequence ID" value="AZG72092.1"/>
    <property type="molecule type" value="Genomic_DNA"/>
</dbReference>
<dbReference type="OrthoDB" id="6839462at2"/>
<dbReference type="Proteomes" id="UP000278035">
    <property type="component" value="Chromosome"/>
</dbReference>
<sequence>MAIINQKGQALVESAIALSFVIIPLLILLPYMSKMTEVQHRASEAAQYTSWERTVWKDSRPSLLPNNSSNYSAIMQESELAMRIPWRFYQKNGLLISSENRNEWDWDENVHPLLKSQTSQNSSNENLLSLTDENIADGEFSRFERTERSGKTPGSIGSTIDNAVGLLSFTGLNLDRTPYYETEVSIKLQNHYLEPFDQLNLSFKGNSALMASGWNAGGAVHADKRVNKLVLTSVLDNSLVGLVQTIGGFIPFGKELKTNSLKFGHVDSDVLPENRLCRYGTENCGG</sequence>
<protein>
    <submittedName>
        <fullName evidence="2">Uncharacterized protein</fullName>
    </submittedName>
</protein>
<feature type="transmembrane region" description="Helical" evidence="1">
    <location>
        <begin position="12"/>
        <end position="32"/>
    </location>
</feature>
<proteinExistence type="predicted"/>
<evidence type="ECO:0000313" key="3">
    <source>
        <dbReference type="Proteomes" id="UP000278035"/>
    </source>
</evidence>
<keyword evidence="1" id="KW-0812">Transmembrane</keyword>
<evidence type="ECO:0000256" key="1">
    <source>
        <dbReference type="SAM" id="Phobius"/>
    </source>
</evidence>
<keyword evidence="1" id="KW-0472">Membrane</keyword>
<accession>A0A3G8LT92</accession>
<evidence type="ECO:0000313" key="2">
    <source>
        <dbReference type="EMBL" id="AZG72092.1"/>
    </source>
</evidence>
<dbReference type="KEGG" id="slj:EGC82_04520"/>